<organism evidence="1 3">
    <name type="scientific">Nocardia cyriacigeorgica</name>
    <dbReference type="NCBI Taxonomy" id="135487"/>
    <lineage>
        <taxon>Bacteria</taxon>
        <taxon>Bacillati</taxon>
        <taxon>Actinomycetota</taxon>
        <taxon>Actinomycetes</taxon>
        <taxon>Mycobacteriales</taxon>
        <taxon>Nocardiaceae</taxon>
        <taxon>Nocardia</taxon>
    </lineage>
</organism>
<dbReference type="Proteomes" id="UP000470876">
    <property type="component" value="Unassembled WGS sequence"/>
</dbReference>
<comment type="caution">
    <text evidence="1">The sequence shown here is derived from an EMBL/GenBank/DDBJ whole genome shotgun (WGS) entry which is preliminary data.</text>
</comment>
<dbReference type="AlphaFoldDB" id="A0A6P1D5K1"/>
<name>A0A6P1D5K1_9NOCA</name>
<sequence length="229" mass="24765">MTALERRLGTTMPPGYAEFMATYGEGSICDALYAWGPDRILESLDAARESWGESWFWEHPDLVPADFAAAVPVGASPSGDQVALVPGRGLVVLPRHSDDVIEVGTSYTDLVRWCTSGRLGAAHEVLWFESWAQQSCLENWSGGELDQVQDAIAGLALHVALDASRTDARTFLIPAMGGHVFVLRTSGDGDLYVHVRFEPEYVTPYARVAAALLAVGSTRDGRWGAEPTA</sequence>
<accession>A0A6P1D5K1</accession>
<protein>
    <recommendedName>
        <fullName evidence="5">SMI1/KNR4 family protein</fullName>
    </recommendedName>
</protein>
<gene>
    <name evidence="1" type="ORF">GV789_15840</name>
    <name evidence="2" type="ORF">GV794_08430</name>
</gene>
<dbReference type="RefSeq" id="WP_163829411.1">
    <property type="nucleotide sequence ID" value="NZ_JAAGUX010000010.1"/>
</dbReference>
<evidence type="ECO:0000313" key="2">
    <source>
        <dbReference type="EMBL" id="NEW55677.1"/>
    </source>
</evidence>
<dbReference type="InterPro" id="IPR037883">
    <property type="entry name" value="Knr4/Smi1-like_sf"/>
</dbReference>
<evidence type="ECO:0000313" key="3">
    <source>
        <dbReference type="Proteomes" id="UP000468928"/>
    </source>
</evidence>
<dbReference type="EMBL" id="JAAGUX010000010">
    <property type="protein sequence ID" value="NEW55677.1"/>
    <property type="molecule type" value="Genomic_DNA"/>
</dbReference>
<dbReference type="SUPFAM" id="SSF160631">
    <property type="entry name" value="SMI1/KNR4-like"/>
    <property type="match status" value="1"/>
</dbReference>
<reference evidence="3 4" key="1">
    <citation type="submission" date="2020-01" db="EMBL/GenBank/DDBJ databases">
        <title>Genetics and antimicrobial susceptibilities of Nocardia species isolated from the soil; a comparison with species isolated from humans.</title>
        <authorList>
            <person name="Carrasco G."/>
            <person name="Monzon S."/>
            <person name="Sansegundo M."/>
            <person name="Garcia E."/>
            <person name="Garrido N."/>
            <person name="Medina M.J."/>
            <person name="Villalon P."/>
            <person name="Ramirez-Arocha A.C."/>
            <person name="Jimenez P."/>
            <person name="Cuesta I."/>
            <person name="Valdezate S."/>
        </authorList>
    </citation>
    <scope>NUCLEOTIDE SEQUENCE [LARGE SCALE GENOMIC DNA]</scope>
    <source>
        <strain evidence="1 3">CNM20110639</strain>
        <strain evidence="2 4">CNM20110649</strain>
    </source>
</reference>
<proteinExistence type="predicted"/>
<dbReference type="EMBL" id="JAAGUZ010000039">
    <property type="protein sequence ID" value="NEW45906.1"/>
    <property type="molecule type" value="Genomic_DNA"/>
</dbReference>
<evidence type="ECO:0008006" key="5">
    <source>
        <dbReference type="Google" id="ProtNLM"/>
    </source>
</evidence>
<dbReference type="Proteomes" id="UP000468928">
    <property type="component" value="Unassembled WGS sequence"/>
</dbReference>
<evidence type="ECO:0000313" key="1">
    <source>
        <dbReference type="EMBL" id="NEW45906.1"/>
    </source>
</evidence>
<keyword evidence="4" id="KW-1185">Reference proteome</keyword>
<evidence type="ECO:0000313" key="4">
    <source>
        <dbReference type="Proteomes" id="UP000470876"/>
    </source>
</evidence>